<protein>
    <submittedName>
        <fullName evidence="8">DNA internalization-related competence protein ComEC/Rec2</fullName>
    </submittedName>
</protein>
<dbReference type="Pfam" id="PF03772">
    <property type="entry name" value="Competence"/>
    <property type="match status" value="1"/>
</dbReference>
<evidence type="ECO:0000256" key="3">
    <source>
        <dbReference type="ARBA" id="ARBA00022692"/>
    </source>
</evidence>
<dbReference type="InterPro" id="IPR001279">
    <property type="entry name" value="Metallo-B-lactamas"/>
</dbReference>
<dbReference type="InterPro" id="IPR036866">
    <property type="entry name" value="RibonucZ/Hydroxyglut_hydro"/>
</dbReference>
<keyword evidence="4 6" id="KW-1133">Transmembrane helix</keyword>
<feature type="transmembrane region" description="Helical" evidence="6">
    <location>
        <begin position="351"/>
        <end position="373"/>
    </location>
</feature>
<dbReference type="NCBIfam" id="TIGR00361">
    <property type="entry name" value="ComEC_Rec2"/>
    <property type="match status" value="1"/>
</dbReference>
<dbReference type="InterPro" id="IPR035681">
    <property type="entry name" value="ComA-like_MBL"/>
</dbReference>
<name>A0ABU4G5T7_9BACL</name>
<dbReference type="InterPro" id="IPR004797">
    <property type="entry name" value="Competence_ComEC/Rec2"/>
</dbReference>
<keyword evidence="5 6" id="KW-0472">Membrane</keyword>
<feature type="transmembrane region" description="Helical" evidence="6">
    <location>
        <begin position="385"/>
        <end position="412"/>
    </location>
</feature>
<feature type="transmembrane region" description="Helical" evidence="6">
    <location>
        <begin position="305"/>
        <end position="322"/>
    </location>
</feature>
<dbReference type="PANTHER" id="PTHR30619:SF1">
    <property type="entry name" value="RECOMBINATION PROTEIN 2"/>
    <property type="match status" value="1"/>
</dbReference>
<evidence type="ECO:0000256" key="6">
    <source>
        <dbReference type="SAM" id="Phobius"/>
    </source>
</evidence>
<keyword evidence="9" id="KW-1185">Reference proteome</keyword>
<dbReference type="RefSeq" id="WP_317942203.1">
    <property type="nucleotide sequence ID" value="NZ_JAUBDI010000002.1"/>
</dbReference>
<dbReference type="InterPro" id="IPR052159">
    <property type="entry name" value="Competence_DNA_uptake"/>
</dbReference>
<dbReference type="InterPro" id="IPR004477">
    <property type="entry name" value="ComEC_N"/>
</dbReference>
<evidence type="ECO:0000313" key="8">
    <source>
        <dbReference type="EMBL" id="MDW0112314.1"/>
    </source>
</evidence>
<comment type="caution">
    <text evidence="8">The sequence shown here is derived from an EMBL/GenBank/DDBJ whole genome shotgun (WGS) entry which is preliminary data.</text>
</comment>
<dbReference type="PANTHER" id="PTHR30619">
    <property type="entry name" value="DNA INTERNALIZATION/COMPETENCE PROTEIN COMEC/REC2"/>
    <property type="match status" value="1"/>
</dbReference>
<keyword evidence="3 6" id="KW-0812">Transmembrane</keyword>
<dbReference type="NCBIfam" id="TIGR00360">
    <property type="entry name" value="ComEC_N-term"/>
    <property type="match status" value="1"/>
</dbReference>
<dbReference type="Gene3D" id="3.60.15.10">
    <property type="entry name" value="Ribonuclease Z/Hydroxyacylglutathione hydrolase-like"/>
    <property type="match status" value="1"/>
</dbReference>
<evidence type="ECO:0000256" key="1">
    <source>
        <dbReference type="ARBA" id="ARBA00004651"/>
    </source>
</evidence>
<dbReference type="Pfam" id="PF00753">
    <property type="entry name" value="Lactamase_B"/>
    <property type="match status" value="1"/>
</dbReference>
<proteinExistence type="predicted"/>
<keyword evidence="2" id="KW-1003">Cell membrane</keyword>
<organism evidence="8 9">
    <name type="scientific">Sporosarcina saromensis</name>
    <dbReference type="NCBI Taxonomy" id="359365"/>
    <lineage>
        <taxon>Bacteria</taxon>
        <taxon>Bacillati</taxon>
        <taxon>Bacillota</taxon>
        <taxon>Bacilli</taxon>
        <taxon>Bacillales</taxon>
        <taxon>Caryophanaceae</taxon>
        <taxon>Sporosarcina</taxon>
    </lineage>
</organism>
<accession>A0ABU4G5T7</accession>
<feature type="transmembrane region" description="Helical" evidence="6">
    <location>
        <begin position="7"/>
        <end position="39"/>
    </location>
</feature>
<comment type="subcellular location">
    <subcellularLocation>
        <location evidence="1">Cell membrane</location>
        <topology evidence="1">Multi-pass membrane protein</topology>
    </subcellularLocation>
</comment>
<sequence length="763" mass="85892">MIGQIRLIYVMIPLTVSAFAVYGQVHLLALNLLLIPIFLRRKQDYLTPIIALATAIISYTFFSTQIPFSNEFVDDVIDIRWTDKVKVDGGSLKGFAKTQTGDVVYVIYRLESEREKEQFQSMHIPSLQMKLAGTFKEIPESPHPYSFQMASYLRMNGAVNLFESDMLVEVRHANGLYSSLSAHRWSVQQRIERLFPDELQTEAKALLIGDRSGMSDELAATYRTLGITHLFAISGLHVGLLTYLIRVLLIRMNIRMETVDTLLVILLPLYAVLAGGAPSVWRAVLVTMLVLLTATGKMKMKTDDALALSAILFISWQPYVVFQPGFQMSYVAAFSLVYSSTLLSRAQSPIVVAFFVTAITQIALYPILLVHFYELSLSSFFVNLLYVPLYATIILPANILLLVLTYIAPVLASISFTLYTPFRVLVEEATFFFASLPFQLWTPGKPHPLFVTMALIGSLVFFIKIEQRRNLFYASLFLLVPALCIQFTPYLDSTLRVTYVDVGQGDAIVIELPNRKGVYVVDTGGVVRWGEKDWRTPEKEFEVGRRIVLPYLKGKGITKIDKLILTHADSDHMEAADEIIEEIEVVEIHIAPHTEKEETMKEVLELARAKQIPVLTVSEGATWSNSSISFTYLAPDEGIYKGNDSSLVLFMQTTGPNFLFTGDLERDGESKLIRDYRHINWGEVFLKAGHHGSRTSSSDAFIEIIRPTVAILSYGKDNRYGHPHEEVMETLHKYNVKSYSTAEDGSITISVNKGKYVISTTRN</sequence>
<dbReference type="EMBL" id="JAUBDI010000002">
    <property type="protein sequence ID" value="MDW0112314.1"/>
    <property type="molecule type" value="Genomic_DNA"/>
</dbReference>
<feature type="transmembrane region" description="Helical" evidence="6">
    <location>
        <begin position="447"/>
        <end position="463"/>
    </location>
</feature>
<evidence type="ECO:0000256" key="5">
    <source>
        <dbReference type="ARBA" id="ARBA00023136"/>
    </source>
</evidence>
<dbReference type="SMART" id="SM00849">
    <property type="entry name" value="Lactamase_B"/>
    <property type="match status" value="1"/>
</dbReference>
<dbReference type="CDD" id="cd07731">
    <property type="entry name" value="ComA-like_MBL-fold"/>
    <property type="match status" value="1"/>
</dbReference>
<reference evidence="8 9" key="1">
    <citation type="submission" date="2023-06" db="EMBL/GenBank/DDBJ databases">
        <title>Sporosarcina sp. nov., isolated from Korean traditional fermented seafood 'Jeotgal'.</title>
        <authorList>
            <person name="Yang A.I."/>
            <person name="Shin N.-R."/>
        </authorList>
    </citation>
    <scope>NUCLEOTIDE SEQUENCE [LARGE SCALE GENOMIC DNA]</scope>
    <source>
        <strain evidence="8 9">KCTC13119</strain>
    </source>
</reference>
<dbReference type="SUPFAM" id="SSF56281">
    <property type="entry name" value="Metallo-hydrolase/oxidoreductase"/>
    <property type="match status" value="1"/>
</dbReference>
<evidence type="ECO:0000256" key="2">
    <source>
        <dbReference type="ARBA" id="ARBA00022475"/>
    </source>
</evidence>
<gene>
    <name evidence="8" type="ORF">QT711_03890</name>
</gene>
<evidence type="ECO:0000256" key="4">
    <source>
        <dbReference type="ARBA" id="ARBA00022989"/>
    </source>
</evidence>
<evidence type="ECO:0000259" key="7">
    <source>
        <dbReference type="SMART" id="SM00849"/>
    </source>
</evidence>
<feature type="domain" description="Metallo-beta-lactamase" evidence="7">
    <location>
        <begin position="504"/>
        <end position="716"/>
    </location>
</feature>
<evidence type="ECO:0000313" key="9">
    <source>
        <dbReference type="Proteomes" id="UP001282284"/>
    </source>
</evidence>
<feature type="transmembrane region" description="Helical" evidence="6">
    <location>
        <begin position="230"/>
        <end position="249"/>
    </location>
</feature>
<feature type="transmembrane region" description="Helical" evidence="6">
    <location>
        <begin position="269"/>
        <end position="293"/>
    </location>
</feature>
<feature type="transmembrane region" description="Helical" evidence="6">
    <location>
        <begin position="470"/>
        <end position="491"/>
    </location>
</feature>
<dbReference type="Proteomes" id="UP001282284">
    <property type="component" value="Unassembled WGS sequence"/>
</dbReference>